<dbReference type="InterPro" id="IPR012340">
    <property type="entry name" value="NA-bd_OB-fold"/>
</dbReference>
<dbReference type="VEuPathDB" id="ToxoDB:BESB_061330"/>
<evidence type="ECO:0000256" key="3">
    <source>
        <dbReference type="ARBA" id="ARBA00022737"/>
    </source>
</evidence>
<feature type="region of interest" description="Disordered" evidence="5">
    <location>
        <begin position="2676"/>
        <end position="2822"/>
    </location>
</feature>
<accession>A0A2A9MH10</accession>
<feature type="domain" description="S1 motif" evidence="6">
    <location>
        <begin position="712"/>
        <end position="782"/>
    </location>
</feature>
<reference evidence="7 8" key="1">
    <citation type="submission" date="2017-09" db="EMBL/GenBank/DDBJ databases">
        <title>Genome sequencing of Besnoitia besnoiti strain Bb-Ger1.</title>
        <authorList>
            <person name="Schares G."/>
            <person name="Venepally P."/>
            <person name="Lorenzi H.A."/>
        </authorList>
    </citation>
    <scope>NUCLEOTIDE SEQUENCE [LARGE SCALE GENOMIC DNA]</scope>
    <source>
        <strain evidence="7 8">Bb-Ger1</strain>
    </source>
</reference>
<dbReference type="Gene3D" id="2.40.50.140">
    <property type="entry name" value="Nucleic acid-binding proteins"/>
    <property type="match status" value="4"/>
</dbReference>
<evidence type="ECO:0000256" key="1">
    <source>
        <dbReference type="ARBA" id="ARBA00004604"/>
    </source>
</evidence>
<dbReference type="Gene3D" id="1.25.40.10">
    <property type="entry name" value="Tetratricopeptide repeat domain"/>
    <property type="match status" value="2"/>
</dbReference>
<dbReference type="SUPFAM" id="SSF48452">
    <property type="entry name" value="TPR-like"/>
    <property type="match status" value="1"/>
</dbReference>
<feature type="region of interest" description="Disordered" evidence="5">
    <location>
        <begin position="185"/>
        <end position="206"/>
    </location>
</feature>
<dbReference type="PANTHER" id="PTHR23270">
    <property type="entry name" value="PROGRAMMED CELL DEATH PROTEIN 11 PRE-RRNA PROCESSING PROTEIN RRP5"/>
    <property type="match status" value="1"/>
</dbReference>
<dbReference type="SUPFAM" id="SSF50249">
    <property type="entry name" value="Nucleic acid-binding proteins"/>
    <property type="match status" value="4"/>
</dbReference>
<feature type="domain" description="S1 motif" evidence="6">
    <location>
        <begin position="1201"/>
        <end position="1278"/>
    </location>
</feature>
<evidence type="ECO:0000259" key="6">
    <source>
        <dbReference type="PROSITE" id="PS50126"/>
    </source>
</evidence>
<name>A0A2A9MH10_BESBE</name>
<evidence type="ECO:0000313" key="7">
    <source>
        <dbReference type="EMBL" id="PFH35246.1"/>
    </source>
</evidence>
<feature type="region of interest" description="Disordered" evidence="5">
    <location>
        <begin position="1540"/>
        <end position="1613"/>
    </location>
</feature>
<evidence type="ECO:0000256" key="2">
    <source>
        <dbReference type="ARBA" id="ARBA00022552"/>
    </source>
</evidence>
<comment type="caution">
    <text evidence="7">The sequence shown here is derived from an EMBL/GenBank/DDBJ whole genome shotgun (WGS) entry which is preliminary data.</text>
</comment>
<feature type="region of interest" description="Disordered" evidence="5">
    <location>
        <begin position="2435"/>
        <end position="2455"/>
    </location>
</feature>
<feature type="compositionally biased region" description="Basic and acidic residues" evidence="5">
    <location>
        <begin position="2695"/>
        <end position="2707"/>
    </location>
</feature>
<keyword evidence="4" id="KW-0539">Nucleus</keyword>
<feature type="region of interest" description="Disordered" evidence="5">
    <location>
        <begin position="1925"/>
        <end position="1954"/>
    </location>
</feature>
<comment type="subcellular location">
    <subcellularLocation>
        <location evidence="1">Nucleus</location>
        <location evidence="1">Nucleolus</location>
    </subcellularLocation>
</comment>
<feature type="region of interest" description="Disordered" evidence="5">
    <location>
        <begin position="1036"/>
        <end position="1063"/>
    </location>
</feature>
<feature type="compositionally biased region" description="Low complexity" evidence="5">
    <location>
        <begin position="610"/>
        <end position="622"/>
    </location>
</feature>
<evidence type="ECO:0000256" key="4">
    <source>
        <dbReference type="ARBA" id="ARBA00023242"/>
    </source>
</evidence>
<keyword evidence="3" id="KW-0677">Repeat</keyword>
<feature type="region of interest" description="Disordered" evidence="5">
    <location>
        <begin position="2344"/>
        <end position="2385"/>
    </location>
</feature>
<feature type="compositionally biased region" description="Low complexity" evidence="5">
    <location>
        <begin position="1540"/>
        <end position="1554"/>
    </location>
</feature>
<feature type="region of interest" description="Disordered" evidence="5">
    <location>
        <begin position="1284"/>
        <end position="1316"/>
    </location>
</feature>
<dbReference type="Pfam" id="PF23231">
    <property type="entry name" value="HAT_Syf1_CNRKL1_C"/>
    <property type="match status" value="1"/>
</dbReference>
<feature type="region of interest" description="Disordered" evidence="5">
    <location>
        <begin position="2497"/>
        <end position="2535"/>
    </location>
</feature>
<keyword evidence="8" id="KW-1185">Reference proteome</keyword>
<feature type="compositionally biased region" description="Basic and acidic residues" evidence="5">
    <location>
        <begin position="2765"/>
        <end position="2788"/>
    </location>
</feature>
<dbReference type="EMBL" id="NWUJ01000005">
    <property type="protein sequence ID" value="PFH35246.1"/>
    <property type="molecule type" value="Genomic_DNA"/>
</dbReference>
<dbReference type="SMART" id="SM00386">
    <property type="entry name" value="HAT"/>
    <property type="match status" value="5"/>
</dbReference>
<feature type="compositionally biased region" description="Low complexity" evidence="5">
    <location>
        <begin position="38"/>
        <end position="76"/>
    </location>
</feature>
<sequence>MAQPHRAPSGPLSSFLGDGDFPRAAPRQHGAAKSNAQSSSRPPSSGGVGRGAQARAASQPRQSSLYSPLPSLSSRPFTPGSFTPASLANAANRKEKPSGFASAAAERPGGAEASSAYTSQSSEQLQRLVRPVEASEISRGTLLLGVVAEIHANELIVHLPYGIFGYVPRVQAQEEVAQPSQLARAAFADSDADEDEDDGVAACSGGDRPAQLPLTRCHYVGQIVQAVVLGGGRDGRGGQDASADDDGARMRKTTHKNSSVLLLSLRPSLFNAGLSLGTLTPSMVLPASVAAIEEHGYMLSFGVHQLSGFLPFSKEAAASPDARLPLDAVLSVRVDKVNSAAKVLICALPGEGGEKTDAEDRAETIGKKATSAAAKQGAPLPLKASLQWPDIKPGLLVQAKVVQVLRTADLAAAEAEWREKGRQAQEKGGNSKRKRRDDGRERRQEEEIRGVSVTCLNGLPGVVLQSHLVHPLQAAAAPSKSKSGQAALAADSADAADGLASAFLAYEESLEGVKGRVLVGRVIAALPDVRRVYICLLPHVVAWAPAPFSARGALPELRPGTFLYGASRLVQTPAGGPQGGDARALVAVSEAPRQRLAGAKQEKRRRQEARSSAAAGQAAASSFADGEARPPLVVVRVPTCFAANRAQGTGAKKQKEDAAATRPACGDALGEAAGDAEYRVLYLDRFGGEVVAGTSAALLDEKILTPFDVEPGDFVLGTVTKILLDRAGPRARTEGGARDGVVVSLSPHLSAFVPLYQLSDIPLSSIPSFVSVGATLKLRVLSRFCCASCSALEGPVNRNFFYFFPSSPLPLPGAAAAFHLAQRYGASLMASGGGGRVKLYLTAKKSFLKETELPLQFLTRELPLSQLGSPFRTEDGQALAAPPRAAAPCLAHAPGGGLTEGAVVTAYIREVRASKRAGKAAQGVKQENLPFVTLSFLGGSTAQLTKEQVSRAVQEGRSLAVGALMKVRIISINAKRRSFRVSLGLRDADASGEAQRRGGALVPETGLSVAEHCARILAVTEEGLFVALRLGARAPKSADSEASDPQADKRAEKKIKKAEKGGDADRQAAPILAFVPKLHLSDEVRLAEELCSLLTAGETLPFGAVVLSRSAAVRPGAPVQLWKAKDEKSASEDDPRVKEMAKLLAHELKQKDGDEAQSSRVVRDVCLLSCKPSLRSSAADGTFLTGSSALAVLAGQNATRQRVMFGYVRRVGPFGLLLSFGAWQLTGLVPLSYISDSFVEGENHLKRLYREGMTVRGCVVSVDERSDESGGKWALAAGEAEDGAQRGKKVKKEAAGAAGAESRDAKQRGDGEEVGRRAGKPLQFVVDIRPRRLSVLHRQQEEAQAGGATKGSGGMLGIDVLKALLDQREFAARLGREKKARQLGDAEEAREESVRGDAAREQDAFYVGQLVQGRVTQVLPNCVLVALQRPGDKRKQAAAEGSDEDETAAATGVVLEHQLPEGDTIESLQAQQTAQLAKASQGMKIACVVLDVDPVTGIIDLSCRRRLVAPLEKVKQALAAGAAEGRTYVHFALHGPVASAKATGSAGDAGAGAKSEGKKKKGSKKSSAVDVESQQTLELLTERLLPETESKKSGKKSKQTRGGGSGSGSAAAWDSQRHVLPPSVLARAQELCAATPPSCAEVQVENAAYAVLAADFSLSVTFSDSSEASAASAAPALTVSVPLFLVTLSCRNNTLQPCQLAAAAFDSASRSSFAALAGHSSAASVSVSPFLVRHAGSGVLVADCCWERRQQALVEAQQRRGARLTDRALRDQLHRALRGGDAAAGTLGGPLEPSSVENVEEEVTVGKLLRCRVTFVGPTVALGCLKKPRKTLLIRLHAANALPCDPANLSKICGCDSVAESEKGAVTSSWLPPAREVKSGAAAGAGAGALADCCKTPLKSLHPGAIIDVRVLRLLRDASAPHAEEAAAASKKAEEARTAAQETGGQAESAPEARKNEWIAEVALVSHPQWSRLLAPGAEADDLAPRDRDGEGKRKRREQVEGSEEDAPQWAVVEKVGSRGLRVHCGISEAAEDAAAGLSKKRKLGVSAALFTGTAGVGATAGAEERGRIDWGDAVRGAAQEAPEKQFSVGDVLCVRRLPVLTCTSEVFEEALQKFSFSRKQKNDATDDEDADQQGAHEHAFVRNYTVVALPADAARKSAQEIRRTLTEVRPEDNLNKAALFCADWGGSGAPFRACGLRRLVVFSSALCSLIAPLARRTVYTSLPAALSAWSAWRFPPGTVCWGFVHHFLSAPFAVAVQISGLSLSAASSRGKARSSSADDLDAEEEVIRSIVNPPQRPVRVPVLAAVHTVEVLDDWVSDPVKRLQLKIGQAVKLKILPIKETAQGQREMKQRKTESRSGLPLEASLRLSRVEAPEGSKKAATGATDDLRSDDVRFEDLEVGQRVSGLVVSSGQAGVFVAVSRTLTLRIKLQKLLSGEESPRASDKGGEASGAGESAAGVAPGLLTGDQAKELFPVGRLLQNVRIVALDPETRRIEGSLKNSSLRKRQGGKEDGAGASVEEGKKARKGEADQSAAIEGDKATAKSNRLLEKLKVGDVLDGRVRGLEAFGAFVRLQEGEDGEPGGLFMDVLCHVSDMGGKDWNEKRARLQRLQKGDLVRARITKIDRKQGKAWISLDPEVFDDESDEEEEDDALAAALATDKEDGDDLSKLLRLAHAKEGAAESDSEEEDVDMDSDSESKQKPGRRSVEEVSTGMETGGEADLDDDAEEVTGSWSASISAAGDAWAWGETKPARREKEASGANVRMANEEGAERDASDLSAAEDRDEKSTKAAARRRREEEARRQEENLRVLEDSAGQRSWMENPRSPEDFERLVLVNGNSAAVWISYVAYYLKLNELQMARQVAERAVQHINHREEQERSSVWIAYLNLECVYGDRVDDVFKRAIQYNDSKKIHYQMTFIYEKAHQLDKARQMCEKCCEKFPASQKIWVRHLTLLYTALDAANTARELMLQALFRLPRRKHVEFVATCARLEYKHGSKERGQTYFEKLLAEHPRRTDIWSQYLDAHIAANTPPRCVPANLQSIRVLFERTTSLQLKLRKMKFFFTRWLIFEKQHGTVETQARVRSKARDFVQSVESKMQRES</sequence>
<dbReference type="GO" id="GO:0006364">
    <property type="term" value="P:rRNA processing"/>
    <property type="evidence" value="ECO:0007669"/>
    <property type="project" value="UniProtKB-KW"/>
</dbReference>
<feature type="compositionally biased region" description="Acidic residues" evidence="5">
    <location>
        <begin position="2680"/>
        <end position="2694"/>
    </location>
</feature>
<dbReference type="Pfam" id="PF00575">
    <property type="entry name" value="S1"/>
    <property type="match status" value="1"/>
</dbReference>
<feature type="compositionally biased region" description="Acidic residues" evidence="5">
    <location>
        <begin position="190"/>
        <end position="199"/>
    </location>
</feature>
<dbReference type="InterPro" id="IPR055430">
    <property type="entry name" value="HAT_Syf1_CNRKL1_C"/>
</dbReference>
<feature type="compositionally biased region" description="Basic and acidic residues" evidence="5">
    <location>
        <begin position="2369"/>
        <end position="2378"/>
    </location>
</feature>
<dbReference type="InterPro" id="IPR003029">
    <property type="entry name" value="S1_domain"/>
</dbReference>
<dbReference type="InterPro" id="IPR045209">
    <property type="entry name" value="Rrp5"/>
</dbReference>
<feature type="compositionally biased region" description="Basic and acidic residues" evidence="5">
    <location>
        <begin position="2795"/>
        <end position="2811"/>
    </location>
</feature>
<feature type="region of interest" description="Disordered" evidence="5">
    <location>
        <begin position="1"/>
        <end position="123"/>
    </location>
</feature>
<dbReference type="SMART" id="SM00316">
    <property type="entry name" value="S1"/>
    <property type="match status" value="5"/>
</dbReference>
<feature type="compositionally biased region" description="Basic and acidic residues" evidence="5">
    <location>
        <begin position="436"/>
        <end position="447"/>
    </location>
</feature>
<evidence type="ECO:0000313" key="8">
    <source>
        <dbReference type="Proteomes" id="UP000224006"/>
    </source>
</evidence>
<feature type="compositionally biased region" description="Basic and acidic residues" evidence="5">
    <location>
        <begin position="2508"/>
        <end position="2529"/>
    </location>
</feature>
<feature type="compositionally biased region" description="Basic and acidic residues" evidence="5">
    <location>
        <begin position="1301"/>
        <end position="1316"/>
    </location>
</feature>
<feature type="compositionally biased region" description="Basic and acidic residues" evidence="5">
    <location>
        <begin position="1580"/>
        <end position="1592"/>
    </location>
</feature>
<keyword evidence="2" id="KW-0698">rRNA processing</keyword>
<dbReference type="PROSITE" id="PS50126">
    <property type="entry name" value="S1"/>
    <property type="match status" value="3"/>
</dbReference>
<dbReference type="RefSeq" id="XP_029219255.1">
    <property type="nucleotide sequence ID" value="XM_029364547.1"/>
</dbReference>
<organism evidence="7 8">
    <name type="scientific">Besnoitia besnoiti</name>
    <name type="common">Apicomplexan protozoan</name>
    <dbReference type="NCBI Taxonomy" id="94643"/>
    <lineage>
        <taxon>Eukaryota</taxon>
        <taxon>Sar</taxon>
        <taxon>Alveolata</taxon>
        <taxon>Apicomplexa</taxon>
        <taxon>Conoidasida</taxon>
        <taxon>Coccidia</taxon>
        <taxon>Eucoccidiorida</taxon>
        <taxon>Eimeriorina</taxon>
        <taxon>Sarcocystidae</taxon>
        <taxon>Besnoitia</taxon>
    </lineage>
</organism>
<dbReference type="InterPro" id="IPR003107">
    <property type="entry name" value="HAT"/>
</dbReference>
<feature type="region of interest" description="Disordered" evidence="5">
    <location>
        <begin position="1975"/>
        <end position="2010"/>
    </location>
</feature>
<proteinExistence type="predicted"/>
<feature type="region of interest" description="Disordered" evidence="5">
    <location>
        <begin position="417"/>
        <end position="447"/>
    </location>
</feature>
<dbReference type="InterPro" id="IPR011990">
    <property type="entry name" value="TPR-like_helical_dom_sf"/>
</dbReference>
<dbReference type="OrthoDB" id="412781at2759"/>
<feature type="compositionally biased region" description="Acidic residues" evidence="5">
    <location>
        <begin position="2717"/>
        <end position="2727"/>
    </location>
</feature>
<dbReference type="GO" id="GO:0003723">
    <property type="term" value="F:RNA binding"/>
    <property type="evidence" value="ECO:0007669"/>
    <property type="project" value="TreeGrafter"/>
</dbReference>
<dbReference type="GO" id="GO:0032040">
    <property type="term" value="C:small-subunit processome"/>
    <property type="evidence" value="ECO:0007669"/>
    <property type="project" value="TreeGrafter"/>
</dbReference>
<feature type="compositionally biased region" description="Basic and acidic residues" evidence="5">
    <location>
        <begin position="2347"/>
        <end position="2356"/>
    </location>
</feature>
<dbReference type="Proteomes" id="UP000224006">
    <property type="component" value="Chromosome V"/>
</dbReference>
<gene>
    <name evidence="7" type="ORF">BESB_061330</name>
</gene>
<feature type="compositionally biased region" description="Basic and acidic residues" evidence="5">
    <location>
        <begin position="2438"/>
        <end position="2447"/>
    </location>
</feature>
<dbReference type="KEGG" id="bbes:BESB_061330"/>
<protein>
    <recommendedName>
        <fullName evidence="6">S1 motif domain-containing protein</fullName>
    </recommendedName>
</protein>
<dbReference type="GeneID" id="40311061"/>
<dbReference type="STRING" id="94643.A0A2A9MH10"/>
<dbReference type="PANTHER" id="PTHR23270:SF10">
    <property type="entry name" value="PROTEIN RRP5 HOMOLOG"/>
    <property type="match status" value="1"/>
</dbReference>
<feature type="region of interest" description="Disordered" evidence="5">
    <location>
        <begin position="1377"/>
        <end position="1396"/>
    </location>
</feature>
<evidence type="ECO:0000256" key="5">
    <source>
        <dbReference type="SAM" id="MobiDB-lite"/>
    </source>
</evidence>
<feature type="region of interest" description="Disordered" evidence="5">
    <location>
        <begin position="595"/>
        <end position="622"/>
    </location>
</feature>
<feature type="domain" description="S1 motif" evidence="6">
    <location>
        <begin position="2554"/>
        <end position="2635"/>
    </location>
</feature>
<feature type="compositionally biased region" description="Basic and acidic residues" evidence="5">
    <location>
        <begin position="1983"/>
        <end position="1992"/>
    </location>
</feature>